<comment type="caution">
    <text evidence="2">The sequence shown here is derived from an EMBL/GenBank/DDBJ whole genome shotgun (WGS) entry which is preliminary data.</text>
</comment>
<dbReference type="EMBL" id="JABFCZ010000037">
    <property type="protein sequence ID" value="MBD1549408.1"/>
    <property type="molecule type" value="Genomic_DNA"/>
</dbReference>
<protein>
    <submittedName>
        <fullName evidence="2">Sugar phosphate isomerase/epimerase</fullName>
    </submittedName>
</protein>
<dbReference type="Pfam" id="PF01261">
    <property type="entry name" value="AP_endonuc_2"/>
    <property type="match status" value="1"/>
</dbReference>
<dbReference type="InterPro" id="IPR013022">
    <property type="entry name" value="Xyl_isomerase-like_TIM-brl"/>
</dbReference>
<dbReference type="Proteomes" id="UP000598467">
    <property type="component" value="Unassembled WGS sequence"/>
</dbReference>
<dbReference type="PANTHER" id="PTHR12110">
    <property type="entry name" value="HYDROXYPYRUVATE ISOMERASE"/>
    <property type="match status" value="1"/>
</dbReference>
<dbReference type="Gene3D" id="3.20.20.150">
    <property type="entry name" value="Divalent-metal-dependent TIM barrel enzymes"/>
    <property type="match status" value="1"/>
</dbReference>
<feature type="domain" description="Xylose isomerase-like TIM barrel" evidence="1">
    <location>
        <begin position="22"/>
        <end position="261"/>
    </location>
</feature>
<proteinExistence type="predicted"/>
<gene>
    <name evidence="2" type="ORF">HK439_24375</name>
</gene>
<dbReference type="PANTHER" id="PTHR12110:SF48">
    <property type="entry name" value="BLL3656 PROTEIN"/>
    <property type="match status" value="1"/>
</dbReference>
<dbReference type="InterPro" id="IPR036237">
    <property type="entry name" value="Xyl_isomerase-like_sf"/>
</dbReference>
<dbReference type="SUPFAM" id="SSF51658">
    <property type="entry name" value="Xylose isomerase-like"/>
    <property type="match status" value="1"/>
</dbReference>
<dbReference type="GO" id="GO:0016853">
    <property type="term" value="F:isomerase activity"/>
    <property type="evidence" value="ECO:0007669"/>
    <property type="project" value="UniProtKB-KW"/>
</dbReference>
<dbReference type="RefSeq" id="WP_190294097.1">
    <property type="nucleotide sequence ID" value="NZ_JABFCZ010000037.1"/>
</dbReference>
<organism evidence="2 3">
    <name type="scientific">Roseibium aggregatum</name>
    <dbReference type="NCBI Taxonomy" id="187304"/>
    <lineage>
        <taxon>Bacteria</taxon>
        <taxon>Pseudomonadati</taxon>
        <taxon>Pseudomonadota</taxon>
        <taxon>Alphaproteobacteria</taxon>
        <taxon>Hyphomicrobiales</taxon>
        <taxon>Stappiaceae</taxon>
        <taxon>Roseibium</taxon>
    </lineage>
</organism>
<keyword evidence="2" id="KW-0413">Isomerase</keyword>
<sequence length="272" mass="29038">MTHPYSLAFLTTSEVGPAEAVHIAAETGYDLVGLRFLPAAPGSEADYPVMTDPAVQREVAQALAETGVKLADIEIARLGPETDIASFEAFCALGQRFSARHVLVAGDDPEPARLTETFGRFCELAKLHGLTADLEFMPWTAVKTIADARRIVESAGHENGGVLIDALHFDRCGSTLDEVRSLPHKMLNYAQLCDGPAPYDPSDQGMIQIARAERLLPGEGGIDLVGLVRALPEGIPLSIEVPRLHLVGKVSARDRAHQALEAAKAIAEATSS</sequence>
<name>A0A926P435_9HYPH</name>
<evidence type="ECO:0000313" key="3">
    <source>
        <dbReference type="Proteomes" id="UP000598467"/>
    </source>
</evidence>
<dbReference type="AlphaFoldDB" id="A0A926P435"/>
<dbReference type="InterPro" id="IPR050312">
    <property type="entry name" value="IolE/XylAMocC-like"/>
</dbReference>
<reference evidence="2" key="1">
    <citation type="submission" date="2020-05" db="EMBL/GenBank/DDBJ databases">
        <title>Identification of trans-AT polyketide cluster in two marine bacteria, producers of a novel glutaramide-containing polyketide sesbanimide D and analogs.</title>
        <authorList>
            <person name="Kacar D."/>
            <person name="Rodriguez P."/>
            <person name="Canedo L."/>
            <person name="Gonzalez E."/>
            <person name="Galan B."/>
            <person name="De La Calle F."/>
            <person name="Garcia J.L."/>
        </authorList>
    </citation>
    <scope>NUCLEOTIDE SEQUENCE</scope>
    <source>
        <strain evidence="2">PHM038</strain>
    </source>
</reference>
<accession>A0A926P435</accession>
<evidence type="ECO:0000259" key="1">
    <source>
        <dbReference type="Pfam" id="PF01261"/>
    </source>
</evidence>
<evidence type="ECO:0000313" key="2">
    <source>
        <dbReference type="EMBL" id="MBD1549408.1"/>
    </source>
</evidence>